<dbReference type="Gene3D" id="3.10.20.30">
    <property type="match status" value="1"/>
</dbReference>
<dbReference type="Proteomes" id="UP000070383">
    <property type="component" value="Unassembled WGS sequence"/>
</dbReference>
<dbReference type="InterPro" id="IPR012675">
    <property type="entry name" value="Beta-grasp_dom_sf"/>
</dbReference>
<dbReference type="RefSeq" id="WP_004836661.1">
    <property type="nucleotide sequence ID" value="NZ_CAMPUE010000017.1"/>
</dbReference>
<dbReference type="CDD" id="cd00565">
    <property type="entry name" value="Ubl_ThiS"/>
    <property type="match status" value="1"/>
</dbReference>
<dbReference type="InterPro" id="IPR003749">
    <property type="entry name" value="ThiS/MoaD-like"/>
</dbReference>
<dbReference type="NCBIfam" id="TIGR01683">
    <property type="entry name" value="thiS"/>
    <property type="match status" value="1"/>
</dbReference>
<comment type="caution">
    <text evidence="1">The sequence shown here is derived from an EMBL/GenBank/DDBJ whole genome shotgun (WGS) entry which is preliminary data.</text>
</comment>
<dbReference type="OrthoDB" id="9798559at2"/>
<dbReference type="Pfam" id="PF02597">
    <property type="entry name" value="ThiS"/>
    <property type="match status" value="1"/>
</dbReference>
<name>A0A133KF57_9FIRM</name>
<dbReference type="STRING" id="33036.HMPREF3200_00866"/>
<dbReference type="InterPro" id="IPR010035">
    <property type="entry name" value="Thi_S"/>
</dbReference>
<proteinExistence type="predicted"/>
<organism evidence="1 2">
    <name type="scientific">Anaerococcus tetradius</name>
    <dbReference type="NCBI Taxonomy" id="33036"/>
    <lineage>
        <taxon>Bacteria</taxon>
        <taxon>Bacillati</taxon>
        <taxon>Bacillota</taxon>
        <taxon>Tissierellia</taxon>
        <taxon>Tissierellales</taxon>
        <taxon>Peptoniphilaceae</taxon>
        <taxon>Anaerococcus</taxon>
    </lineage>
</organism>
<protein>
    <submittedName>
        <fullName evidence="1">Thiamine biosynthesis protein ThiS</fullName>
    </submittedName>
</protein>
<dbReference type="InterPro" id="IPR016155">
    <property type="entry name" value="Mopterin_synth/thiamin_S_b"/>
</dbReference>
<sequence length="65" mass="7537">MIKLNDKEVSFVENENLREFLLRNNFNPDFLACEVDEKLVKRADFDTFLMKDSSKVEVFSFVGGG</sequence>
<dbReference type="SUPFAM" id="SSF54285">
    <property type="entry name" value="MoaD/ThiS"/>
    <property type="match status" value="1"/>
</dbReference>
<reference evidence="2" key="1">
    <citation type="submission" date="2016-01" db="EMBL/GenBank/DDBJ databases">
        <authorList>
            <person name="Mitreva M."/>
            <person name="Pepin K.H."/>
            <person name="Mihindukulasuriya K.A."/>
            <person name="Fulton R."/>
            <person name="Fronick C."/>
            <person name="O'Laughlin M."/>
            <person name="Miner T."/>
            <person name="Herter B."/>
            <person name="Rosa B.A."/>
            <person name="Cordes M."/>
            <person name="Tomlinson C."/>
            <person name="Wollam A."/>
            <person name="Palsikar V.B."/>
            <person name="Mardis E.R."/>
            <person name="Wilson R.K."/>
        </authorList>
    </citation>
    <scope>NUCLEOTIDE SEQUENCE [LARGE SCALE GENOMIC DNA]</scope>
    <source>
        <strain evidence="2">MJR8151</strain>
    </source>
</reference>
<dbReference type="EMBL" id="LRPM01000031">
    <property type="protein sequence ID" value="KWZ78203.1"/>
    <property type="molecule type" value="Genomic_DNA"/>
</dbReference>
<accession>A0A133KF57</accession>
<dbReference type="PATRIC" id="fig|33036.3.peg.859"/>
<keyword evidence="2" id="KW-1185">Reference proteome</keyword>
<evidence type="ECO:0000313" key="2">
    <source>
        <dbReference type="Proteomes" id="UP000070383"/>
    </source>
</evidence>
<evidence type="ECO:0000313" key="1">
    <source>
        <dbReference type="EMBL" id="KWZ78203.1"/>
    </source>
</evidence>
<dbReference type="AlphaFoldDB" id="A0A133KF57"/>
<gene>
    <name evidence="1" type="ORF">HMPREF3200_00866</name>
</gene>